<dbReference type="PANTHER" id="PTHR12110:SF41">
    <property type="entry name" value="INOSOSE DEHYDRATASE"/>
    <property type="match status" value="1"/>
</dbReference>
<dbReference type="eggNOG" id="COG1082">
    <property type="taxonomic scope" value="Bacteria"/>
</dbReference>
<name>K9EGW9_9ACTO</name>
<dbReference type="PATRIC" id="fig|883066.3.peg.960"/>
<dbReference type="RefSeq" id="WP_007001128.1">
    <property type="nucleotide sequence ID" value="NZ_JH992955.1"/>
</dbReference>
<evidence type="ECO:0000313" key="2">
    <source>
        <dbReference type="EMBL" id="EKU95161.1"/>
    </source>
</evidence>
<dbReference type="Gene3D" id="3.20.20.150">
    <property type="entry name" value="Divalent-metal-dependent TIM barrel enzymes"/>
    <property type="match status" value="1"/>
</dbReference>
<protein>
    <recommendedName>
        <fullName evidence="1">Xylose isomerase-like TIM barrel domain-containing protein</fullName>
    </recommendedName>
</protein>
<dbReference type="InterPro" id="IPR013022">
    <property type="entry name" value="Xyl_isomerase-like_TIM-brl"/>
</dbReference>
<dbReference type="SUPFAM" id="SSF51658">
    <property type="entry name" value="Xylose isomerase-like"/>
    <property type="match status" value="1"/>
</dbReference>
<evidence type="ECO:0000259" key="1">
    <source>
        <dbReference type="Pfam" id="PF01261"/>
    </source>
</evidence>
<evidence type="ECO:0000313" key="3">
    <source>
        <dbReference type="Proteomes" id="UP000009888"/>
    </source>
</evidence>
<dbReference type="InterPro" id="IPR036237">
    <property type="entry name" value="Xyl_isomerase-like_sf"/>
</dbReference>
<accession>K9EGW9</accession>
<dbReference type="HOGENOM" id="CLU_079044_0_0_11"/>
<dbReference type="InterPro" id="IPR050312">
    <property type="entry name" value="IolE/XylAMocC-like"/>
</dbReference>
<dbReference type="AlphaFoldDB" id="K9EGW9"/>
<dbReference type="PANTHER" id="PTHR12110">
    <property type="entry name" value="HYDROXYPYRUVATE ISOMERASE"/>
    <property type="match status" value="1"/>
</dbReference>
<dbReference type="Proteomes" id="UP000009888">
    <property type="component" value="Unassembled WGS sequence"/>
</dbReference>
<comment type="caution">
    <text evidence="2">The sequence shown here is derived from an EMBL/GenBank/DDBJ whole genome shotgun (WGS) entry which is preliminary data.</text>
</comment>
<proteinExistence type="predicted"/>
<reference evidence="2 3" key="1">
    <citation type="submission" date="2012-09" db="EMBL/GenBank/DDBJ databases">
        <title>The Genome Sequence of Actinobaculum massiliae ACS-171-V-COL2.</title>
        <authorList>
            <consortium name="The Broad Institute Genome Sequencing Platform"/>
            <person name="Earl A."/>
            <person name="Ward D."/>
            <person name="Feldgarden M."/>
            <person name="Gevers D."/>
            <person name="Saerens B."/>
            <person name="Vaneechoutte M."/>
            <person name="Walker B."/>
            <person name="Young S.K."/>
            <person name="Zeng Q."/>
            <person name="Gargeya S."/>
            <person name="Fitzgerald M."/>
            <person name="Haas B."/>
            <person name="Abouelleil A."/>
            <person name="Alvarado L."/>
            <person name="Arachchi H.M."/>
            <person name="Berlin A."/>
            <person name="Chapman S.B."/>
            <person name="Goldberg J."/>
            <person name="Griggs A."/>
            <person name="Gujja S."/>
            <person name="Hansen M."/>
            <person name="Howarth C."/>
            <person name="Imamovic A."/>
            <person name="Larimer J."/>
            <person name="McCowen C."/>
            <person name="Montmayeur A."/>
            <person name="Murphy C."/>
            <person name="Neiman D."/>
            <person name="Pearson M."/>
            <person name="Priest M."/>
            <person name="Roberts A."/>
            <person name="Saif S."/>
            <person name="Shea T."/>
            <person name="Sisk P."/>
            <person name="Sykes S."/>
            <person name="Wortman J."/>
            <person name="Nusbaum C."/>
            <person name="Birren B."/>
        </authorList>
    </citation>
    <scope>NUCLEOTIDE SEQUENCE [LARGE SCALE GENOMIC DNA]</scope>
    <source>
        <strain evidence="3">ACS-171-V-Col2</strain>
    </source>
</reference>
<gene>
    <name evidence="2" type="ORF">HMPREF9233_00922</name>
</gene>
<organism evidence="2 3">
    <name type="scientific">Actinobaculum massiliense ACS-171-V-Col2</name>
    <dbReference type="NCBI Taxonomy" id="883066"/>
    <lineage>
        <taxon>Bacteria</taxon>
        <taxon>Bacillati</taxon>
        <taxon>Actinomycetota</taxon>
        <taxon>Actinomycetes</taxon>
        <taxon>Actinomycetales</taxon>
        <taxon>Actinomycetaceae</taxon>
        <taxon>Actinobaculum</taxon>
    </lineage>
</organism>
<sequence>MYTAENWPIAAKMNFGNRTHDGVKMNDADISEWRECFQQIVDLGFTAYDPIDDWIELANLSETRFAEFKNLAQEMDLECPAISIGRRSIVDVENGERNLDFVHRTIERAAELGAEIVDIGFMQALTPAQEKALWFWLEPGHVDDPELRGLAIERVRELADHGASLGVSLSLEMYEDTFIGTPDEAVHFVEDVDRANVGLNPDIGNLVRLHRPMPRGEEMYSRVLPYSNFWHIKNYLRDEDPATGSYMSAPIPLKFGIINYRTVIREAVRLGYSGVFQVEHYGSDWLGVGAMNRDYIREVLSSALR</sequence>
<dbReference type="Pfam" id="PF01261">
    <property type="entry name" value="AP_endonuc_2"/>
    <property type="match status" value="1"/>
</dbReference>
<dbReference type="EMBL" id="AGWL01000005">
    <property type="protein sequence ID" value="EKU95161.1"/>
    <property type="molecule type" value="Genomic_DNA"/>
</dbReference>
<keyword evidence="3" id="KW-1185">Reference proteome</keyword>
<dbReference type="STRING" id="202789.GCA_001457435_01199"/>
<feature type="domain" description="Xylose isomerase-like TIM barrel" evidence="1">
    <location>
        <begin position="37"/>
        <end position="284"/>
    </location>
</feature>